<dbReference type="EMBL" id="KI913979">
    <property type="protein sequence ID" value="ETV95734.1"/>
    <property type="molecule type" value="Genomic_DNA"/>
</dbReference>
<dbReference type="RefSeq" id="XP_008875485.1">
    <property type="nucleotide sequence ID" value="XM_008877263.1"/>
</dbReference>
<dbReference type="AlphaFoldDB" id="A0A024TNZ9"/>
<name>A0A024TNZ9_9STRA</name>
<gene>
    <name evidence="1" type="ORF">H310_10807</name>
</gene>
<dbReference type="Pfam" id="PF08578">
    <property type="entry name" value="DUF1765"/>
    <property type="match status" value="1"/>
</dbReference>
<dbReference type="InterPro" id="IPR013887">
    <property type="entry name" value="UPF0592"/>
</dbReference>
<sequence length="642" mass="71387">MWVDAVHAWEREFRETVAEVIADGGLTEDLSVKAPLLEKLSDILEHDEVTKDDAIIGSMLALWIVVVGNVGQVSVMSYKYTCFRLMTALLRRPEFKLQGLAFDFNTQDVRKEGDPEAWRRIHLVRKLVCDTFVYSSALLLHDNQSDETHRFCALVAAHAYFVFPMLQPQFVDVCAWRYCHHQAISVSSVHMHLTDAVRALSLQPTHTEFMDNTPDLFHWGWLAKPTDMAILPDESTWRLLLDANDGHLFCAFVQAFHDLIDQTIRASASHVSVVQWGMVPGYMQLAHVFGVVLYDALTTMTAMRQPDELHYSKRLHAIEKVLPSTTLFVMSPGLCAKVLTTATTLAKCGHVVQLWLAAAIAAAKDAGANKANGVTMSPLLLEATTAWIEVAANSHDRVTSFDATTERFQNLLLYPSCITLQAMVAHVASFVSAIPDADENGVVAVLVWMCTHIQRLRVEDRAVLVAAVMDRAPFYALFLHWSPAVRICFGHFLVYRVFRHDRRALRLASDTDVLGLCHDGLRPFLAGAPPSTPVSVADKPAQLVMSDSPSLLLDLSVASKLDTFLYVLQHPPSTTDAASRMFPEALDIFVEGALVDYAVAVQEYYDRCIVVETSGNDPIKATEVIEGPALASVLVQQRKRHV</sequence>
<dbReference type="VEuPathDB" id="FungiDB:H310_10807"/>
<dbReference type="PANTHER" id="PTHR35397:SF1">
    <property type="entry name" value="ARMADILLO-LIKE HELICAL DOMAIN-CONTAINING PROTEIN"/>
    <property type="match status" value="1"/>
</dbReference>
<evidence type="ECO:0000313" key="1">
    <source>
        <dbReference type="EMBL" id="ETV95734.1"/>
    </source>
</evidence>
<accession>A0A024TNZ9</accession>
<dbReference type="PANTHER" id="PTHR35397">
    <property type="entry name" value="C2 DOMAIN-CONTAINING PROTEIN-RELATED"/>
    <property type="match status" value="1"/>
</dbReference>
<dbReference type="OrthoDB" id="68069at2759"/>
<reference evidence="1" key="1">
    <citation type="submission" date="2013-12" db="EMBL/GenBank/DDBJ databases">
        <title>The Genome Sequence of Aphanomyces invadans NJM9701.</title>
        <authorList>
            <consortium name="The Broad Institute Genomics Platform"/>
            <person name="Russ C."/>
            <person name="Tyler B."/>
            <person name="van West P."/>
            <person name="Dieguez-Uribeondo J."/>
            <person name="Young S.K."/>
            <person name="Zeng Q."/>
            <person name="Gargeya S."/>
            <person name="Fitzgerald M."/>
            <person name="Abouelleil A."/>
            <person name="Alvarado L."/>
            <person name="Chapman S.B."/>
            <person name="Gainer-Dewar J."/>
            <person name="Goldberg J."/>
            <person name="Griggs A."/>
            <person name="Gujja S."/>
            <person name="Hansen M."/>
            <person name="Howarth C."/>
            <person name="Imamovic A."/>
            <person name="Ireland A."/>
            <person name="Larimer J."/>
            <person name="McCowan C."/>
            <person name="Murphy C."/>
            <person name="Pearson M."/>
            <person name="Poon T.W."/>
            <person name="Priest M."/>
            <person name="Roberts A."/>
            <person name="Saif S."/>
            <person name="Shea T."/>
            <person name="Sykes S."/>
            <person name="Wortman J."/>
            <person name="Nusbaum C."/>
            <person name="Birren B."/>
        </authorList>
    </citation>
    <scope>NUCLEOTIDE SEQUENCE [LARGE SCALE GENOMIC DNA]</scope>
    <source>
        <strain evidence="1">NJM9701</strain>
    </source>
</reference>
<protein>
    <submittedName>
        <fullName evidence="1">Uncharacterized protein</fullName>
    </submittedName>
</protein>
<proteinExistence type="predicted"/>
<dbReference type="GeneID" id="20087857"/>
<organism evidence="1">
    <name type="scientific">Aphanomyces invadans</name>
    <dbReference type="NCBI Taxonomy" id="157072"/>
    <lineage>
        <taxon>Eukaryota</taxon>
        <taxon>Sar</taxon>
        <taxon>Stramenopiles</taxon>
        <taxon>Oomycota</taxon>
        <taxon>Saprolegniomycetes</taxon>
        <taxon>Saprolegniales</taxon>
        <taxon>Verrucalvaceae</taxon>
        <taxon>Aphanomyces</taxon>
    </lineage>
</organism>